<proteinExistence type="inferred from homology"/>
<reference evidence="2 3" key="1">
    <citation type="submission" date="2017-11" db="EMBL/GenBank/DDBJ databases">
        <title>Draft genome sequence of magnetotactic bacterium Magnetospirillum kuznetsovii LBB-42.</title>
        <authorList>
            <person name="Grouzdev D.S."/>
            <person name="Rysina M.S."/>
            <person name="Baslerov R.V."/>
            <person name="Koziaeva V."/>
        </authorList>
    </citation>
    <scope>NUCLEOTIDE SEQUENCE [LARGE SCALE GENOMIC DNA]</scope>
    <source>
        <strain evidence="2 3">LBB-42</strain>
    </source>
</reference>
<dbReference type="GO" id="GO:0008270">
    <property type="term" value="F:zinc ion binding"/>
    <property type="evidence" value="ECO:0007669"/>
    <property type="project" value="InterPro"/>
</dbReference>
<dbReference type="GO" id="GO:0006355">
    <property type="term" value="P:regulation of DNA-templated transcription"/>
    <property type="evidence" value="ECO:0007669"/>
    <property type="project" value="InterPro"/>
</dbReference>
<dbReference type="Proteomes" id="UP000251075">
    <property type="component" value="Unassembled WGS sequence"/>
</dbReference>
<name>A0A364NUJ7_9PROT</name>
<dbReference type="InterPro" id="IPR041920">
    <property type="entry name" value="ROS/MUCR_sf"/>
</dbReference>
<comment type="caution">
    <text evidence="2">The sequence shown here is derived from an EMBL/GenBank/DDBJ whole genome shotgun (WGS) entry which is preliminary data.</text>
</comment>
<gene>
    <name evidence="2" type="ORF">CU669_16760</name>
</gene>
<evidence type="ECO:0000313" key="3">
    <source>
        <dbReference type="Proteomes" id="UP000251075"/>
    </source>
</evidence>
<dbReference type="GO" id="GO:0003677">
    <property type="term" value="F:DNA binding"/>
    <property type="evidence" value="ECO:0007669"/>
    <property type="project" value="InterPro"/>
</dbReference>
<dbReference type="AlphaFoldDB" id="A0A364NUJ7"/>
<dbReference type="OrthoDB" id="9809693at2"/>
<dbReference type="InterPro" id="IPR008807">
    <property type="entry name" value="ROS_MUCR"/>
</dbReference>
<dbReference type="EMBL" id="PGTO01000017">
    <property type="protein sequence ID" value="RAU20736.1"/>
    <property type="molecule type" value="Genomic_DNA"/>
</dbReference>
<dbReference type="RefSeq" id="WP_112146742.1">
    <property type="nucleotide sequence ID" value="NZ_PGTO01000017.1"/>
</dbReference>
<organism evidence="2 3">
    <name type="scientific">Paramagnetospirillum kuznetsovii</name>
    <dbReference type="NCBI Taxonomy" id="2053833"/>
    <lineage>
        <taxon>Bacteria</taxon>
        <taxon>Pseudomonadati</taxon>
        <taxon>Pseudomonadota</taxon>
        <taxon>Alphaproteobacteria</taxon>
        <taxon>Rhodospirillales</taxon>
        <taxon>Magnetospirillaceae</taxon>
        <taxon>Paramagnetospirillum</taxon>
    </lineage>
</organism>
<comment type="similarity">
    <text evidence="1">Belongs to the ros/MucR family.</text>
</comment>
<sequence length="135" mass="14383">MSEPDLKSLTTTIVAAFVSANELPTSDLPGVITRVYSALASVGNAPAPVEPAVPAVPIKKSVTADYLICLEDGKKLKMLKRHLMTAYGLSPDEYRAKWGLPLDYPMVAPAYGAARSEMAKAIGLGTKPRSRKPKA</sequence>
<evidence type="ECO:0000256" key="1">
    <source>
        <dbReference type="ARBA" id="ARBA00007031"/>
    </source>
</evidence>
<keyword evidence="3" id="KW-1185">Reference proteome</keyword>
<accession>A0A364NUJ7</accession>
<dbReference type="Gene3D" id="1.10.10.1550">
    <property type="entry name" value="ROS/MUCR transcriptional regulator protein"/>
    <property type="match status" value="1"/>
</dbReference>
<dbReference type="Pfam" id="PF05443">
    <property type="entry name" value="ROS_MUCR"/>
    <property type="match status" value="1"/>
</dbReference>
<protein>
    <submittedName>
        <fullName evidence="2">MucR family transcriptional regulator</fullName>
    </submittedName>
</protein>
<evidence type="ECO:0000313" key="2">
    <source>
        <dbReference type="EMBL" id="RAU20736.1"/>
    </source>
</evidence>